<name>A0A0M0LPW2_9EUKA</name>
<evidence type="ECO:0000259" key="6">
    <source>
        <dbReference type="PROSITE" id="PS51829"/>
    </source>
</evidence>
<dbReference type="AlphaFoldDB" id="A0A0M0LPW2"/>
<feature type="compositionally biased region" description="Gly residues" evidence="5">
    <location>
        <begin position="442"/>
        <end position="452"/>
    </location>
</feature>
<evidence type="ECO:0000256" key="1">
    <source>
        <dbReference type="ARBA" id="ARBA00022670"/>
    </source>
</evidence>
<dbReference type="OrthoDB" id="300641at2759"/>
<evidence type="ECO:0000256" key="4">
    <source>
        <dbReference type="PROSITE-ProRule" id="PRU01240"/>
    </source>
</evidence>
<comment type="similarity">
    <text evidence="4">Belongs to the peptidase S8 family.</text>
</comment>
<dbReference type="InterPro" id="IPR002884">
    <property type="entry name" value="P_dom"/>
</dbReference>
<dbReference type="Gene3D" id="2.60.120.260">
    <property type="entry name" value="Galactose-binding domain-like"/>
    <property type="match status" value="1"/>
</dbReference>
<dbReference type="PROSITE" id="PS51829">
    <property type="entry name" value="P_HOMO_B"/>
    <property type="match status" value="1"/>
</dbReference>
<evidence type="ECO:0000256" key="2">
    <source>
        <dbReference type="ARBA" id="ARBA00022801"/>
    </source>
</evidence>
<dbReference type="PANTHER" id="PTHR42884:SF14">
    <property type="entry name" value="NEUROENDOCRINE CONVERTASE 1"/>
    <property type="match status" value="1"/>
</dbReference>
<dbReference type="InterPro" id="IPR000209">
    <property type="entry name" value="Peptidase_S8/S53_dom"/>
</dbReference>
<accession>A0A0M0LPW2</accession>
<reference evidence="8" key="1">
    <citation type="journal article" date="2015" name="PLoS Genet.">
        <title>Genome Sequence and Transcriptome Analyses of Chrysochromulina tobin: Metabolic Tools for Enhanced Algal Fitness in the Prominent Order Prymnesiales (Haptophyceae).</title>
        <authorList>
            <person name="Hovde B.T."/>
            <person name="Deodato C.R."/>
            <person name="Hunsperger H.M."/>
            <person name="Ryken S.A."/>
            <person name="Yost W."/>
            <person name="Jha R.K."/>
            <person name="Patterson J."/>
            <person name="Monnat R.J. Jr."/>
            <person name="Barlow S.B."/>
            <person name="Starkenburg S.R."/>
            <person name="Cattolico R.A."/>
        </authorList>
    </citation>
    <scope>NUCLEOTIDE SEQUENCE</scope>
    <source>
        <strain evidence="8">CCMP291</strain>
    </source>
</reference>
<dbReference type="GO" id="GO:0016020">
    <property type="term" value="C:membrane"/>
    <property type="evidence" value="ECO:0007669"/>
    <property type="project" value="TreeGrafter"/>
</dbReference>
<gene>
    <name evidence="7" type="ORF">Ctob_015172</name>
</gene>
<organism evidence="7 8">
    <name type="scientific">Chrysochromulina tobinii</name>
    <dbReference type="NCBI Taxonomy" id="1460289"/>
    <lineage>
        <taxon>Eukaryota</taxon>
        <taxon>Haptista</taxon>
        <taxon>Haptophyta</taxon>
        <taxon>Prymnesiophyceae</taxon>
        <taxon>Prymnesiales</taxon>
        <taxon>Chrysochromulinaceae</taxon>
        <taxon>Chrysochromulina</taxon>
    </lineage>
</organism>
<dbReference type="Proteomes" id="UP000037460">
    <property type="component" value="Unassembled WGS sequence"/>
</dbReference>
<evidence type="ECO:0000256" key="5">
    <source>
        <dbReference type="SAM" id="MobiDB-lite"/>
    </source>
</evidence>
<dbReference type="GO" id="GO:0016485">
    <property type="term" value="P:protein processing"/>
    <property type="evidence" value="ECO:0007669"/>
    <property type="project" value="TreeGrafter"/>
</dbReference>
<sequence>MDRNHISSNSWGYDACRALASSGRRKLRQRQLQGCPFAATAATGTSPCSASQCAGASWTSPPSTCETVISAYCQNPYNYDADGECASWTHLWMTCAYTHLPWEIKRVLQRGVLEGRSGRGIVYVFSAGNGNAGGMNVNFEIYLHSRFTITVGATDKLGLHSYYSTTGSSLFITAPGGDITQHSNNWYVAKAGGGCAEQGQGTSYSCPVVSGVVALMLEANPLLTYRDVQGILAATTSRNDPTSPLWTTNAAGFIHNIRYGFGMVDAGAAVAAALSWTNWGIERRILASSSQQLTVPHDGSTLSTNVTVGAQSQAWAIEWIEIFLNLDHSSRGDLQLELTSPSGTHSVLTPGPRPETSNPPVEGCSAAADTCATKNDGVCDNPLDCECDYDDCLAANWVGANGQPSLYLPRFNWKMTSVRSWGESPGKARSPARGRAQITEIGIGGASTGTGTGSATPREPSAEMQDFNSRL</sequence>
<dbReference type="EMBL" id="JWZX01000414">
    <property type="protein sequence ID" value="KOO53026.1"/>
    <property type="molecule type" value="Genomic_DNA"/>
</dbReference>
<proteinExistence type="inferred from homology"/>
<dbReference type="GO" id="GO:0012505">
    <property type="term" value="C:endomembrane system"/>
    <property type="evidence" value="ECO:0007669"/>
    <property type="project" value="UniProtKB-ARBA"/>
</dbReference>
<dbReference type="PROSITE" id="PS00138">
    <property type="entry name" value="SUBTILASE_SER"/>
    <property type="match status" value="1"/>
</dbReference>
<dbReference type="SUPFAM" id="SSF52743">
    <property type="entry name" value="Subtilisin-like"/>
    <property type="match status" value="1"/>
</dbReference>
<evidence type="ECO:0000256" key="3">
    <source>
        <dbReference type="ARBA" id="ARBA00022825"/>
    </source>
</evidence>
<dbReference type="InterPro" id="IPR023828">
    <property type="entry name" value="Peptidase_S8_Ser-AS"/>
</dbReference>
<feature type="compositionally biased region" description="Polar residues" evidence="5">
    <location>
        <begin position="337"/>
        <end position="347"/>
    </location>
</feature>
<keyword evidence="2" id="KW-0378">Hydrolase</keyword>
<keyword evidence="3" id="KW-0720">Serine protease</keyword>
<comment type="caution">
    <text evidence="7">The sequence shown here is derived from an EMBL/GenBank/DDBJ whole genome shotgun (WGS) entry which is preliminary data.</text>
</comment>
<keyword evidence="8" id="KW-1185">Reference proteome</keyword>
<dbReference type="Pfam" id="PF01483">
    <property type="entry name" value="P_proprotein"/>
    <property type="match status" value="1"/>
</dbReference>
<feature type="region of interest" description="Disordered" evidence="5">
    <location>
        <begin position="337"/>
        <end position="361"/>
    </location>
</feature>
<dbReference type="InterPro" id="IPR008979">
    <property type="entry name" value="Galactose-bd-like_sf"/>
</dbReference>
<dbReference type="GO" id="GO:0005737">
    <property type="term" value="C:cytoplasm"/>
    <property type="evidence" value="ECO:0007669"/>
    <property type="project" value="UniProtKB-ARBA"/>
</dbReference>
<keyword evidence="1" id="KW-0645">Protease</keyword>
<feature type="domain" description="P/Homo B" evidence="6">
    <location>
        <begin position="277"/>
        <end position="426"/>
    </location>
</feature>
<comment type="caution">
    <text evidence="4">Lacks conserved residue(s) required for the propagation of feature annotation.</text>
</comment>
<protein>
    <submittedName>
        <fullName evidence="7">Proprotein convertase subtilisin kexin type 7</fullName>
    </submittedName>
</protein>
<evidence type="ECO:0000313" key="7">
    <source>
        <dbReference type="EMBL" id="KOO53026.1"/>
    </source>
</evidence>
<dbReference type="Gene3D" id="3.40.50.200">
    <property type="entry name" value="Peptidase S8/S53 domain"/>
    <property type="match status" value="1"/>
</dbReference>
<dbReference type="PROSITE" id="PS51892">
    <property type="entry name" value="SUBTILASE"/>
    <property type="match status" value="1"/>
</dbReference>
<feature type="region of interest" description="Disordered" evidence="5">
    <location>
        <begin position="440"/>
        <end position="471"/>
    </location>
</feature>
<dbReference type="PANTHER" id="PTHR42884">
    <property type="entry name" value="PROPROTEIN CONVERTASE SUBTILISIN/KEXIN-RELATED"/>
    <property type="match status" value="1"/>
</dbReference>
<dbReference type="Pfam" id="PF00082">
    <property type="entry name" value="Peptidase_S8"/>
    <property type="match status" value="1"/>
</dbReference>
<dbReference type="GO" id="GO:0004252">
    <property type="term" value="F:serine-type endopeptidase activity"/>
    <property type="evidence" value="ECO:0007669"/>
    <property type="project" value="InterPro"/>
</dbReference>
<dbReference type="SUPFAM" id="SSF49785">
    <property type="entry name" value="Galactose-binding domain-like"/>
    <property type="match status" value="1"/>
</dbReference>
<dbReference type="InterPro" id="IPR036852">
    <property type="entry name" value="Peptidase_S8/S53_dom_sf"/>
</dbReference>
<evidence type="ECO:0000313" key="8">
    <source>
        <dbReference type="Proteomes" id="UP000037460"/>
    </source>
</evidence>